<dbReference type="PROSITE" id="PS00521">
    <property type="entry name" value="P5CR"/>
    <property type="match status" value="1"/>
</dbReference>
<dbReference type="InterPro" id="IPR053790">
    <property type="entry name" value="P5CR-like_CS"/>
</dbReference>
<evidence type="ECO:0000256" key="5">
    <source>
        <dbReference type="NCBIfam" id="TIGR00112"/>
    </source>
</evidence>
<evidence type="ECO:0000256" key="6">
    <source>
        <dbReference type="PIRSR" id="PIRSR000193-1"/>
    </source>
</evidence>
<keyword evidence="4 7" id="KW-0028">Amino-acid biosynthesis</keyword>
<gene>
    <name evidence="4 10" type="primary">proC</name>
    <name evidence="10" type="ORF">Poly59_14710</name>
</gene>
<dbReference type="PANTHER" id="PTHR11645">
    <property type="entry name" value="PYRROLINE-5-CARBOXYLATE REDUCTASE"/>
    <property type="match status" value="1"/>
</dbReference>
<dbReference type="Proteomes" id="UP000317977">
    <property type="component" value="Unassembled WGS sequence"/>
</dbReference>
<dbReference type="Pfam" id="PF14748">
    <property type="entry name" value="P5CR_dimer"/>
    <property type="match status" value="1"/>
</dbReference>
<dbReference type="OrthoDB" id="9805754at2"/>
<keyword evidence="11" id="KW-1185">Reference proteome</keyword>
<dbReference type="UniPathway" id="UPA00098">
    <property type="reaction ID" value="UER00361"/>
</dbReference>
<dbReference type="PANTHER" id="PTHR11645:SF0">
    <property type="entry name" value="PYRROLINE-5-CARBOXYLATE REDUCTASE 3"/>
    <property type="match status" value="1"/>
</dbReference>
<comment type="caution">
    <text evidence="10">The sequence shown here is derived from an EMBL/GenBank/DDBJ whole genome shotgun (WGS) entry which is preliminary data.</text>
</comment>
<keyword evidence="3 4" id="KW-0560">Oxidoreductase</keyword>
<comment type="catalytic activity">
    <reaction evidence="4">
        <text>L-proline + NAD(+) = (S)-1-pyrroline-5-carboxylate + NADH + 2 H(+)</text>
        <dbReference type="Rhea" id="RHEA:14105"/>
        <dbReference type="ChEBI" id="CHEBI:15378"/>
        <dbReference type="ChEBI" id="CHEBI:17388"/>
        <dbReference type="ChEBI" id="CHEBI:57540"/>
        <dbReference type="ChEBI" id="CHEBI:57945"/>
        <dbReference type="ChEBI" id="CHEBI:60039"/>
        <dbReference type="EC" id="1.5.1.2"/>
    </reaction>
</comment>
<feature type="binding site" evidence="6">
    <location>
        <begin position="72"/>
        <end position="75"/>
    </location>
    <ligand>
        <name>NADP(+)</name>
        <dbReference type="ChEBI" id="CHEBI:58349"/>
    </ligand>
</feature>
<dbReference type="AlphaFoldDB" id="A0A5C6F246"/>
<dbReference type="Pfam" id="PF03807">
    <property type="entry name" value="F420_oxidored"/>
    <property type="match status" value="1"/>
</dbReference>
<sequence>MNQPIKLTVVGGGQMGRALICGMMAAKTVTAESLRLVNSSAISGQWWSENHPEVVISDLETAVQASDVVLLAVKPHAIAGVAKQPLSGCWDGKLVLSVAAGVGLESLCKGINHRRVVRVMPNTPSLVGAGASGFCCAEDVTEQDRATVEQLLGAVGIAIQVTESQMDAVTGVSGSGPAYVCLMVEALADGGVLAGLPRPIAMQLATQTVFGTAKMIAETGRHPGELKDSVASPGGTTIAALASLEHNGFRGAVIDAVAASARRSRELGSSK</sequence>
<dbReference type="HAMAP" id="MF_01925">
    <property type="entry name" value="P5C_reductase"/>
    <property type="match status" value="1"/>
</dbReference>
<keyword evidence="4 7" id="KW-0641">Proline biosynthesis</keyword>
<comment type="similarity">
    <text evidence="1 4 7">Belongs to the pyrroline-5-carboxylate reductase family.</text>
</comment>
<organism evidence="10 11">
    <name type="scientific">Rubripirellula reticaptiva</name>
    <dbReference type="NCBI Taxonomy" id="2528013"/>
    <lineage>
        <taxon>Bacteria</taxon>
        <taxon>Pseudomonadati</taxon>
        <taxon>Planctomycetota</taxon>
        <taxon>Planctomycetia</taxon>
        <taxon>Pirellulales</taxon>
        <taxon>Pirellulaceae</taxon>
        <taxon>Rubripirellula</taxon>
    </lineage>
</organism>
<dbReference type="Gene3D" id="3.40.50.720">
    <property type="entry name" value="NAD(P)-binding Rossmann-like Domain"/>
    <property type="match status" value="1"/>
</dbReference>
<feature type="domain" description="Pyrroline-5-carboxylate reductase dimerisation" evidence="9">
    <location>
        <begin position="163"/>
        <end position="267"/>
    </location>
</feature>
<dbReference type="SUPFAM" id="SSF48179">
    <property type="entry name" value="6-phosphogluconate dehydrogenase C-terminal domain-like"/>
    <property type="match status" value="1"/>
</dbReference>
<dbReference type="InterPro" id="IPR028939">
    <property type="entry name" value="P5C_Rdtase_cat_N"/>
</dbReference>
<accession>A0A5C6F246</accession>
<evidence type="ECO:0000259" key="8">
    <source>
        <dbReference type="Pfam" id="PF03807"/>
    </source>
</evidence>
<protein>
    <recommendedName>
        <fullName evidence="4 5">Pyrroline-5-carboxylate reductase</fullName>
        <shortName evidence="4">P5C reductase</shortName>
        <shortName evidence="4">P5CR</shortName>
        <ecNumber evidence="4 5">1.5.1.2</ecNumber>
    </recommendedName>
    <alternativeName>
        <fullName evidence="4">PCA reductase</fullName>
    </alternativeName>
</protein>
<evidence type="ECO:0000259" key="9">
    <source>
        <dbReference type="Pfam" id="PF14748"/>
    </source>
</evidence>
<dbReference type="InterPro" id="IPR000304">
    <property type="entry name" value="Pyrroline-COOH_reductase"/>
</dbReference>
<proteinExistence type="inferred from homology"/>
<dbReference type="InterPro" id="IPR029036">
    <property type="entry name" value="P5CR_dimer"/>
</dbReference>
<evidence type="ECO:0000256" key="1">
    <source>
        <dbReference type="ARBA" id="ARBA00005525"/>
    </source>
</evidence>
<dbReference type="GO" id="GO:0004735">
    <property type="term" value="F:pyrroline-5-carboxylate reductase activity"/>
    <property type="evidence" value="ECO:0007669"/>
    <property type="project" value="UniProtKB-UniRule"/>
</dbReference>
<comment type="pathway">
    <text evidence="4 7">Amino-acid biosynthesis; L-proline biosynthesis; L-proline from L-glutamate 5-semialdehyde: step 1/1.</text>
</comment>
<dbReference type="InterPro" id="IPR036291">
    <property type="entry name" value="NAD(P)-bd_dom_sf"/>
</dbReference>
<dbReference type="FunFam" id="1.10.3730.10:FF:000001">
    <property type="entry name" value="Pyrroline-5-carboxylate reductase"/>
    <property type="match status" value="1"/>
</dbReference>
<comment type="catalytic activity">
    <reaction evidence="4 7">
        <text>L-proline + NADP(+) = (S)-1-pyrroline-5-carboxylate + NADPH + 2 H(+)</text>
        <dbReference type="Rhea" id="RHEA:14109"/>
        <dbReference type="ChEBI" id="CHEBI:15378"/>
        <dbReference type="ChEBI" id="CHEBI:17388"/>
        <dbReference type="ChEBI" id="CHEBI:57783"/>
        <dbReference type="ChEBI" id="CHEBI:58349"/>
        <dbReference type="ChEBI" id="CHEBI:60039"/>
        <dbReference type="EC" id="1.5.1.2"/>
    </reaction>
</comment>
<dbReference type="Gene3D" id="1.10.3730.10">
    <property type="entry name" value="ProC C-terminal domain-like"/>
    <property type="match status" value="1"/>
</dbReference>
<evidence type="ECO:0000256" key="7">
    <source>
        <dbReference type="RuleBase" id="RU003903"/>
    </source>
</evidence>
<dbReference type="EMBL" id="SJPX01000002">
    <property type="protein sequence ID" value="TWU55175.1"/>
    <property type="molecule type" value="Genomic_DNA"/>
</dbReference>
<dbReference type="NCBIfam" id="TIGR00112">
    <property type="entry name" value="proC"/>
    <property type="match status" value="1"/>
</dbReference>
<feature type="domain" description="Pyrroline-5-carboxylate reductase catalytic N-terminal" evidence="8">
    <location>
        <begin position="6"/>
        <end position="101"/>
    </location>
</feature>
<evidence type="ECO:0000256" key="3">
    <source>
        <dbReference type="ARBA" id="ARBA00023002"/>
    </source>
</evidence>
<keyword evidence="4" id="KW-0963">Cytoplasm</keyword>
<dbReference type="GO" id="GO:0005737">
    <property type="term" value="C:cytoplasm"/>
    <property type="evidence" value="ECO:0007669"/>
    <property type="project" value="UniProtKB-SubCell"/>
</dbReference>
<dbReference type="PIRSF" id="PIRSF000193">
    <property type="entry name" value="Pyrrol-5-carb_rd"/>
    <property type="match status" value="1"/>
</dbReference>
<dbReference type="SUPFAM" id="SSF51735">
    <property type="entry name" value="NAD(P)-binding Rossmann-fold domains"/>
    <property type="match status" value="1"/>
</dbReference>
<dbReference type="EC" id="1.5.1.2" evidence="4 5"/>
<keyword evidence="2 4" id="KW-0521">NADP</keyword>
<evidence type="ECO:0000256" key="2">
    <source>
        <dbReference type="ARBA" id="ARBA00022857"/>
    </source>
</evidence>
<name>A0A5C6F246_9BACT</name>
<dbReference type="GO" id="GO:0055129">
    <property type="term" value="P:L-proline biosynthetic process"/>
    <property type="evidence" value="ECO:0007669"/>
    <property type="project" value="UniProtKB-UniRule"/>
</dbReference>
<reference evidence="10 11" key="1">
    <citation type="submission" date="2019-02" db="EMBL/GenBank/DDBJ databases">
        <title>Deep-cultivation of Planctomycetes and their phenomic and genomic characterization uncovers novel biology.</title>
        <authorList>
            <person name="Wiegand S."/>
            <person name="Jogler M."/>
            <person name="Boedeker C."/>
            <person name="Pinto D."/>
            <person name="Vollmers J."/>
            <person name="Rivas-Marin E."/>
            <person name="Kohn T."/>
            <person name="Peeters S.H."/>
            <person name="Heuer A."/>
            <person name="Rast P."/>
            <person name="Oberbeckmann S."/>
            <person name="Bunk B."/>
            <person name="Jeske O."/>
            <person name="Meyerdierks A."/>
            <person name="Storesund J.E."/>
            <person name="Kallscheuer N."/>
            <person name="Luecker S."/>
            <person name="Lage O.M."/>
            <person name="Pohl T."/>
            <person name="Merkel B.J."/>
            <person name="Hornburger P."/>
            <person name="Mueller R.-W."/>
            <person name="Bruemmer F."/>
            <person name="Labrenz M."/>
            <person name="Spormann A.M."/>
            <person name="Op Den Camp H."/>
            <person name="Overmann J."/>
            <person name="Amann R."/>
            <person name="Jetten M.S.M."/>
            <person name="Mascher T."/>
            <person name="Medema M.H."/>
            <person name="Devos D.P."/>
            <person name="Kaster A.-K."/>
            <person name="Ovreas L."/>
            <person name="Rohde M."/>
            <person name="Galperin M.Y."/>
            <person name="Jogler C."/>
        </authorList>
    </citation>
    <scope>NUCLEOTIDE SEQUENCE [LARGE SCALE GENOMIC DNA]</scope>
    <source>
        <strain evidence="10 11">Poly59</strain>
    </source>
</reference>
<comment type="function">
    <text evidence="4">Catalyzes the reduction of 1-pyrroline-5-carboxylate (PCA) to L-proline.</text>
</comment>
<comment type="subcellular location">
    <subcellularLocation>
        <location evidence="4">Cytoplasm</location>
    </subcellularLocation>
</comment>
<evidence type="ECO:0000256" key="4">
    <source>
        <dbReference type="HAMAP-Rule" id="MF_01925"/>
    </source>
</evidence>
<evidence type="ECO:0000313" key="11">
    <source>
        <dbReference type="Proteomes" id="UP000317977"/>
    </source>
</evidence>
<dbReference type="InterPro" id="IPR008927">
    <property type="entry name" value="6-PGluconate_DH-like_C_sf"/>
</dbReference>
<evidence type="ECO:0000313" key="10">
    <source>
        <dbReference type="EMBL" id="TWU55175.1"/>
    </source>
</evidence>
<dbReference type="RefSeq" id="WP_146533418.1">
    <property type="nucleotide sequence ID" value="NZ_SJPX01000002.1"/>
</dbReference>